<protein>
    <submittedName>
        <fullName evidence="1">Uncharacterized protein</fullName>
    </submittedName>
</protein>
<sequence>MWIMVCSCKAWSRQCRPRRRLRWYYRLSCRLRLRLQLSSSGAWPWWSVHHGEAFVAQLSIRSTVLDEVIEQQKANPRLQEMVGKVDGNMKPNLNDRDLLRLGDTLGGEEASATLEDRLHKQEDWIWVGDLHLLGLAEEGFFDKLNPLEILFQASETGVPILEEDIVRSDSEQEE</sequence>
<keyword evidence="2" id="KW-1185">Reference proteome</keyword>
<evidence type="ECO:0000313" key="2">
    <source>
        <dbReference type="Proteomes" id="UP000652761"/>
    </source>
</evidence>
<accession>A0A843XEV1</accession>
<dbReference type="EMBL" id="NMUH01007693">
    <property type="protein sequence ID" value="MQM17687.1"/>
    <property type="molecule type" value="Genomic_DNA"/>
</dbReference>
<comment type="caution">
    <text evidence="1">The sequence shown here is derived from an EMBL/GenBank/DDBJ whole genome shotgun (WGS) entry which is preliminary data.</text>
</comment>
<dbReference type="Proteomes" id="UP000652761">
    <property type="component" value="Unassembled WGS sequence"/>
</dbReference>
<evidence type="ECO:0000313" key="1">
    <source>
        <dbReference type="EMBL" id="MQM17687.1"/>
    </source>
</evidence>
<name>A0A843XEV1_COLES</name>
<proteinExistence type="predicted"/>
<dbReference type="OrthoDB" id="1738613at2759"/>
<organism evidence="1 2">
    <name type="scientific">Colocasia esculenta</name>
    <name type="common">Wild taro</name>
    <name type="synonym">Arum esculentum</name>
    <dbReference type="NCBI Taxonomy" id="4460"/>
    <lineage>
        <taxon>Eukaryota</taxon>
        <taxon>Viridiplantae</taxon>
        <taxon>Streptophyta</taxon>
        <taxon>Embryophyta</taxon>
        <taxon>Tracheophyta</taxon>
        <taxon>Spermatophyta</taxon>
        <taxon>Magnoliopsida</taxon>
        <taxon>Liliopsida</taxon>
        <taxon>Araceae</taxon>
        <taxon>Aroideae</taxon>
        <taxon>Colocasieae</taxon>
        <taxon>Colocasia</taxon>
    </lineage>
</organism>
<gene>
    <name evidence="1" type="ORF">Taro_050663</name>
</gene>
<dbReference type="AlphaFoldDB" id="A0A843XEV1"/>
<reference evidence="1" key="1">
    <citation type="submission" date="2017-07" db="EMBL/GenBank/DDBJ databases">
        <title>Taro Niue Genome Assembly and Annotation.</title>
        <authorList>
            <person name="Atibalentja N."/>
            <person name="Keating K."/>
            <person name="Fields C.J."/>
        </authorList>
    </citation>
    <scope>NUCLEOTIDE SEQUENCE</scope>
    <source>
        <strain evidence="1">Niue_2</strain>
        <tissue evidence="1">Leaf</tissue>
    </source>
</reference>